<dbReference type="Proteomes" id="UP001604336">
    <property type="component" value="Unassembled WGS sequence"/>
</dbReference>
<dbReference type="InterPro" id="IPR004294">
    <property type="entry name" value="Carotenoid_Oase"/>
</dbReference>
<sequence>MTGPNPLFGGLLSAVSLFGRTSEIWIEGEGMLHALYLSKSSGGSNWNVIYNNKYVGTDTFLLQKEREKPALLPAVEGDPLVVLSSFVLNMLRFGIPNKRMSNTNVFEHSGKFYSISENYIPQEIDILTLLTLGNWDLNGAWTRPFTSHPKYEKEEYARIGVMPRYGNADSIRWFPVEASCAFHIINCFEDDDEDEETPEELVKVEYHMFPSNTFCSGSTFVLKNGAVEEDDGWIITFLHNEDINV</sequence>
<keyword evidence="3 6" id="KW-0223">Dioxygenase</keyword>
<name>A0ABD1TWS4_9LAMI</name>
<proteinExistence type="inferred from homology"/>
<evidence type="ECO:0000313" key="6">
    <source>
        <dbReference type="EMBL" id="KAL2516875.1"/>
    </source>
</evidence>
<dbReference type="PANTHER" id="PTHR10543:SF142">
    <property type="entry name" value="OS06G0162550 PROTEIN"/>
    <property type="match status" value="1"/>
</dbReference>
<evidence type="ECO:0000256" key="3">
    <source>
        <dbReference type="ARBA" id="ARBA00022964"/>
    </source>
</evidence>
<evidence type="ECO:0000256" key="2">
    <source>
        <dbReference type="ARBA" id="ARBA00022723"/>
    </source>
</evidence>
<dbReference type="GO" id="GO:0051213">
    <property type="term" value="F:dioxygenase activity"/>
    <property type="evidence" value="ECO:0007669"/>
    <property type="project" value="UniProtKB-KW"/>
</dbReference>
<dbReference type="AlphaFoldDB" id="A0ABD1TWS4"/>
<feature type="binding site" evidence="5">
    <location>
        <position position="148"/>
    </location>
    <ligand>
        <name>Fe cation</name>
        <dbReference type="ChEBI" id="CHEBI:24875"/>
        <note>catalytic</note>
    </ligand>
</feature>
<evidence type="ECO:0000256" key="5">
    <source>
        <dbReference type="PIRSR" id="PIRSR604294-1"/>
    </source>
</evidence>
<evidence type="ECO:0000313" key="7">
    <source>
        <dbReference type="Proteomes" id="UP001604336"/>
    </source>
</evidence>
<comment type="caution">
    <text evidence="6">The sequence shown here is derived from an EMBL/GenBank/DDBJ whole genome shotgun (WGS) entry which is preliminary data.</text>
</comment>
<keyword evidence="4 5" id="KW-0408">Iron</keyword>
<reference evidence="7" key="1">
    <citation type="submission" date="2024-07" db="EMBL/GenBank/DDBJ databases">
        <title>Two chromosome-level genome assemblies of Korean endemic species Abeliophyllum distichum and Forsythia ovata (Oleaceae).</title>
        <authorList>
            <person name="Jang H."/>
        </authorList>
    </citation>
    <scope>NUCLEOTIDE SEQUENCE [LARGE SCALE GENOMIC DNA]</scope>
</reference>
<evidence type="ECO:0000256" key="4">
    <source>
        <dbReference type="ARBA" id="ARBA00023004"/>
    </source>
</evidence>
<protein>
    <submittedName>
        <fullName evidence="6">9-cis-epoxycarotenoid dioxygenase</fullName>
    </submittedName>
</protein>
<accession>A0ABD1TWS4</accession>
<keyword evidence="3 6" id="KW-0560">Oxidoreductase</keyword>
<dbReference type="EMBL" id="JBFOLK010000004">
    <property type="protein sequence ID" value="KAL2516875.1"/>
    <property type="molecule type" value="Genomic_DNA"/>
</dbReference>
<dbReference type="GO" id="GO:0046872">
    <property type="term" value="F:metal ion binding"/>
    <property type="evidence" value="ECO:0007669"/>
    <property type="project" value="UniProtKB-KW"/>
</dbReference>
<comment type="similarity">
    <text evidence="1">Belongs to the carotenoid oxygenase family.</text>
</comment>
<keyword evidence="7" id="KW-1185">Reference proteome</keyword>
<gene>
    <name evidence="6" type="ORF">Adt_13122</name>
</gene>
<comment type="cofactor">
    <cofactor evidence="5">
        <name>Fe(2+)</name>
        <dbReference type="ChEBI" id="CHEBI:29033"/>
    </cofactor>
    <text evidence="5">Binds 1 Fe(2+) ion per subunit.</text>
</comment>
<organism evidence="6 7">
    <name type="scientific">Abeliophyllum distichum</name>
    <dbReference type="NCBI Taxonomy" id="126358"/>
    <lineage>
        <taxon>Eukaryota</taxon>
        <taxon>Viridiplantae</taxon>
        <taxon>Streptophyta</taxon>
        <taxon>Embryophyta</taxon>
        <taxon>Tracheophyta</taxon>
        <taxon>Spermatophyta</taxon>
        <taxon>Magnoliopsida</taxon>
        <taxon>eudicotyledons</taxon>
        <taxon>Gunneridae</taxon>
        <taxon>Pentapetalae</taxon>
        <taxon>asterids</taxon>
        <taxon>lamiids</taxon>
        <taxon>Lamiales</taxon>
        <taxon>Oleaceae</taxon>
        <taxon>Forsythieae</taxon>
        <taxon>Abeliophyllum</taxon>
    </lineage>
</organism>
<dbReference type="Pfam" id="PF03055">
    <property type="entry name" value="RPE65"/>
    <property type="match status" value="1"/>
</dbReference>
<keyword evidence="2 5" id="KW-0479">Metal-binding</keyword>
<dbReference type="PANTHER" id="PTHR10543">
    <property type="entry name" value="BETA-CAROTENE DIOXYGENASE"/>
    <property type="match status" value="1"/>
</dbReference>
<evidence type="ECO:0000256" key="1">
    <source>
        <dbReference type="ARBA" id="ARBA00006787"/>
    </source>
</evidence>